<keyword evidence="2" id="KW-0472">Membrane</keyword>
<dbReference type="PANTHER" id="PTHR30203:SF25">
    <property type="entry name" value="OUTER MEMBRANE PROTEIN-RELATED"/>
    <property type="match status" value="1"/>
</dbReference>
<comment type="subcellular location">
    <subcellularLocation>
        <location evidence="2">Cell membrane</location>
        <topology evidence="2">Lipid-anchor</topology>
    </subcellularLocation>
</comment>
<dbReference type="Proteomes" id="UP001056937">
    <property type="component" value="Chromosome 1"/>
</dbReference>
<keyword evidence="4" id="KW-1185">Reference proteome</keyword>
<dbReference type="PANTHER" id="PTHR30203">
    <property type="entry name" value="OUTER MEMBRANE CATION EFFLUX PROTEIN"/>
    <property type="match status" value="1"/>
</dbReference>
<organism evidence="3 4">
    <name type="scientific">Sphingomonas morindae</name>
    <dbReference type="NCBI Taxonomy" id="1541170"/>
    <lineage>
        <taxon>Bacteria</taxon>
        <taxon>Pseudomonadati</taxon>
        <taxon>Pseudomonadota</taxon>
        <taxon>Alphaproteobacteria</taxon>
        <taxon>Sphingomonadales</taxon>
        <taxon>Sphingomonadaceae</taxon>
        <taxon>Sphingomonas</taxon>
    </lineage>
</organism>
<protein>
    <submittedName>
        <fullName evidence="3">Efflux transporter outer membrane subunit</fullName>
    </submittedName>
</protein>
<evidence type="ECO:0000256" key="2">
    <source>
        <dbReference type="RuleBase" id="RU362097"/>
    </source>
</evidence>
<accession>A0ABY4XB99</accession>
<keyword evidence="2" id="KW-1134">Transmembrane beta strand</keyword>
<keyword evidence="2" id="KW-0564">Palmitate</keyword>
<keyword evidence="2" id="KW-0449">Lipoprotein</keyword>
<dbReference type="Pfam" id="PF02321">
    <property type="entry name" value="OEP"/>
    <property type="match status" value="2"/>
</dbReference>
<name>A0ABY4XB99_9SPHN</name>
<gene>
    <name evidence="3" type="ORF">LHA26_06945</name>
</gene>
<evidence type="ECO:0000256" key="1">
    <source>
        <dbReference type="ARBA" id="ARBA00007613"/>
    </source>
</evidence>
<keyword evidence="2" id="KW-0812">Transmembrane</keyword>
<dbReference type="RefSeq" id="WP_252167987.1">
    <property type="nucleotide sequence ID" value="NZ_CP084930.1"/>
</dbReference>
<dbReference type="EMBL" id="CP084930">
    <property type="protein sequence ID" value="USI74182.1"/>
    <property type="molecule type" value="Genomic_DNA"/>
</dbReference>
<comment type="similarity">
    <text evidence="1 2">Belongs to the outer membrane factor (OMF) (TC 1.B.17) family.</text>
</comment>
<dbReference type="InterPro" id="IPR003423">
    <property type="entry name" value="OMP_efflux"/>
</dbReference>
<evidence type="ECO:0000313" key="3">
    <source>
        <dbReference type="EMBL" id="USI74182.1"/>
    </source>
</evidence>
<dbReference type="InterPro" id="IPR010131">
    <property type="entry name" value="MdtP/NodT-like"/>
</dbReference>
<proteinExistence type="inferred from homology"/>
<reference evidence="3" key="1">
    <citation type="journal article" date="2022" name="Toxins">
        <title>Genomic Analysis of Sphingopyxis sp. USTB-05 for Biodegrading Cyanobacterial Hepatotoxins.</title>
        <authorList>
            <person name="Liu C."/>
            <person name="Xu Q."/>
            <person name="Zhao Z."/>
            <person name="Zhang H."/>
            <person name="Liu X."/>
            <person name="Yin C."/>
            <person name="Liu Y."/>
            <person name="Yan H."/>
        </authorList>
    </citation>
    <scope>NUCLEOTIDE SEQUENCE</scope>
    <source>
        <strain evidence="3">NBD5</strain>
    </source>
</reference>
<dbReference type="Gene3D" id="1.20.1600.10">
    <property type="entry name" value="Outer membrane efflux proteins (OEP)"/>
    <property type="match status" value="1"/>
</dbReference>
<dbReference type="Gene3D" id="2.20.200.10">
    <property type="entry name" value="Outer membrane efflux proteins (OEP)"/>
    <property type="match status" value="1"/>
</dbReference>
<evidence type="ECO:0000313" key="4">
    <source>
        <dbReference type="Proteomes" id="UP001056937"/>
    </source>
</evidence>
<dbReference type="NCBIfam" id="TIGR01845">
    <property type="entry name" value="outer_NodT"/>
    <property type="match status" value="1"/>
</dbReference>
<sequence length="525" mass="53014">MRKAGGLIASPVALALLASACTVGPRYRPPAPGSLGVPDAFAAASPAFAAPADAAELARWWTGLGDPVLDALIGEALARGPDIVAAGARLREARGSLRTARATLFPSLSGSASAGHTTLLGKGGDVLIAPPGSGLGAGGTGGAATFSTGGSSTNISAGLDASYEVDLFGGVRRGVEAARGDEAAALEALRDTQRTIAAEVALDYITARAAQERLAIARANLASEDETVAIVGWRVQAGLVSALDLARARAQREQTAATIPSLETSLVEAGSALAILCGLTPETVRARLAAAAPIPPADRMLGADVPLAMLERRPDVRAAERQLAAASARIGVARAALYPALRLSGTLVGNGGSIGDLTRFATGTLLANLTAPIFDGGAIRGRIETARGAADEALATYRKTVLTALGDVENAMTALANSHERAVSLSLAADQSQQALLLAQSQYRAGLVDFQTLLDSQRTLLGTQDAAASTRADRATALVQLYKALGGGWQAAPMPVSALPLTPAAIELPDLAAPAPAAPANPQGQ</sequence>
<dbReference type="PROSITE" id="PS51257">
    <property type="entry name" value="PROKAR_LIPOPROTEIN"/>
    <property type="match status" value="1"/>
</dbReference>
<dbReference type="SUPFAM" id="SSF56954">
    <property type="entry name" value="Outer membrane efflux proteins (OEP)"/>
    <property type="match status" value="1"/>
</dbReference>